<evidence type="ECO:0000256" key="17">
    <source>
        <dbReference type="PROSITE-ProRule" id="PRU00169"/>
    </source>
</evidence>
<reference evidence="22" key="1">
    <citation type="submission" date="2012-11" db="EMBL/GenBank/DDBJ databases">
        <authorList>
            <person name="Lucero-Rivera Y.E."/>
            <person name="Tovar-Ramirez D."/>
        </authorList>
    </citation>
    <scope>NUCLEOTIDE SEQUENCE [LARGE SCALE GENOMIC DNA]</scope>
    <source>
        <strain evidence="22">Araruama</strain>
    </source>
</reference>
<evidence type="ECO:0000259" key="18">
    <source>
        <dbReference type="PROSITE" id="PS50109"/>
    </source>
</evidence>
<keyword evidence="5 17" id="KW-0597">Phosphoprotein</keyword>
<evidence type="ECO:0000256" key="7">
    <source>
        <dbReference type="ARBA" id="ARBA00022692"/>
    </source>
</evidence>
<dbReference type="PROSITE" id="PS50110">
    <property type="entry name" value="RESPONSE_REGULATORY"/>
    <property type="match status" value="1"/>
</dbReference>
<dbReference type="CDD" id="cd17546">
    <property type="entry name" value="REC_hyHK_CKI1_RcsC-like"/>
    <property type="match status" value="1"/>
</dbReference>
<feature type="domain" description="Response regulatory" evidence="19">
    <location>
        <begin position="280"/>
        <end position="399"/>
    </location>
</feature>
<evidence type="ECO:0000256" key="12">
    <source>
        <dbReference type="ARBA" id="ARBA00023012"/>
    </source>
</evidence>
<dbReference type="CDD" id="cd00082">
    <property type="entry name" value="HisKA"/>
    <property type="match status" value="1"/>
</dbReference>
<dbReference type="InterPro" id="IPR003661">
    <property type="entry name" value="HisK_dim/P_dom"/>
</dbReference>
<evidence type="ECO:0000259" key="19">
    <source>
        <dbReference type="PROSITE" id="PS50110"/>
    </source>
</evidence>
<keyword evidence="12" id="KW-0902">Two-component regulatory system</keyword>
<evidence type="ECO:0000256" key="13">
    <source>
        <dbReference type="ARBA" id="ARBA00023136"/>
    </source>
</evidence>
<dbReference type="PROSITE" id="PS50894">
    <property type="entry name" value="HPT"/>
    <property type="match status" value="1"/>
</dbReference>
<dbReference type="InterPro" id="IPR036097">
    <property type="entry name" value="HisK_dim/P_sf"/>
</dbReference>
<evidence type="ECO:0000256" key="5">
    <source>
        <dbReference type="ARBA" id="ARBA00022553"/>
    </source>
</evidence>
<dbReference type="FunFam" id="1.10.287.130:FF:000002">
    <property type="entry name" value="Two-component osmosensing histidine kinase"/>
    <property type="match status" value="1"/>
</dbReference>
<dbReference type="InterPro" id="IPR003594">
    <property type="entry name" value="HATPase_dom"/>
</dbReference>
<dbReference type="CDD" id="cd16922">
    <property type="entry name" value="HATPase_EvgS-ArcB-TorS-like"/>
    <property type="match status" value="1"/>
</dbReference>
<evidence type="ECO:0000256" key="16">
    <source>
        <dbReference type="PROSITE-ProRule" id="PRU00110"/>
    </source>
</evidence>
<evidence type="ECO:0000256" key="2">
    <source>
        <dbReference type="ARBA" id="ARBA00004651"/>
    </source>
</evidence>
<organism evidence="21 22">
    <name type="scientific">Candidatus Magnetoglobus multicellularis str. Araruama</name>
    <dbReference type="NCBI Taxonomy" id="890399"/>
    <lineage>
        <taxon>Bacteria</taxon>
        <taxon>Pseudomonadati</taxon>
        <taxon>Thermodesulfobacteriota</taxon>
        <taxon>Desulfobacteria</taxon>
        <taxon>Desulfobacterales</taxon>
        <taxon>Desulfobacteraceae</taxon>
        <taxon>Candidatus Magnetoglobus</taxon>
    </lineage>
</organism>
<comment type="catalytic activity">
    <reaction evidence="1">
        <text>ATP + protein L-histidine = ADP + protein N-phospho-L-histidine.</text>
        <dbReference type="EC" id="2.7.13.3"/>
    </reaction>
</comment>
<dbReference type="FunFam" id="3.30.565.10:FF:000010">
    <property type="entry name" value="Sensor histidine kinase RcsC"/>
    <property type="match status" value="1"/>
</dbReference>
<dbReference type="Gene3D" id="3.30.565.10">
    <property type="entry name" value="Histidine kinase-like ATPase, C-terminal domain"/>
    <property type="match status" value="1"/>
</dbReference>
<dbReference type="Pfam" id="PF02518">
    <property type="entry name" value="HATPase_c"/>
    <property type="match status" value="1"/>
</dbReference>
<dbReference type="InterPro" id="IPR008207">
    <property type="entry name" value="Sig_transdc_His_kin_Hpt_dom"/>
</dbReference>
<accession>A0A1V1PHH8</accession>
<keyword evidence="10" id="KW-0067">ATP-binding</keyword>
<dbReference type="InterPro" id="IPR036641">
    <property type="entry name" value="HPT_dom_sf"/>
</dbReference>
<dbReference type="Gene3D" id="3.40.50.2300">
    <property type="match status" value="1"/>
</dbReference>
<dbReference type="SUPFAM" id="SSF52172">
    <property type="entry name" value="CheY-like"/>
    <property type="match status" value="1"/>
</dbReference>
<dbReference type="InterPro" id="IPR036890">
    <property type="entry name" value="HATPase_C_sf"/>
</dbReference>
<dbReference type="InterPro" id="IPR011006">
    <property type="entry name" value="CheY-like_superfamily"/>
</dbReference>
<comment type="subcellular location">
    <subcellularLocation>
        <location evidence="2">Cell membrane</location>
        <topology evidence="2">Multi-pass membrane protein</topology>
    </subcellularLocation>
</comment>
<evidence type="ECO:0000256" key="10">
    <source>
        <dbReference type="ARBA" id="ARBA00022840"/>
    </source>
</evidence>
<proteinExistence type="predicted"/>
<keyword evidence="7" id="KW-0812">Transmembrane</keyword>
<dbReference type="Proteomes" id="UP000189670">
    <property type="component" value="Unassembled WGS sequence"/>
</dbReference>
<dbReference type="SUPFAM" id="SSF47226">
    <property type="entry name" value="Histidine-containing phosphotransfer domain, HPT domain"/>
    <property type="match status" value="1"/>
</dbReference>
<dbReference type="Pfam" id="PF00072">
    <property type="entry name" value="Response_reg"/>
    <property type="match status" value="1"/>
</dbReference>
<keyword evidence="13" id="KW-0472">Membrane</keyword>
<feature type="domain" description="Histidine kinase" evidence="18">
    <location>
        <begin position="41"/>
        <end position="261"/>
    </location>
</feature>
<feature type="modified residue" description="Phosphohistidine" evidence="16">
    <location>
        <position position="471"/>
    </location>
</feature>
<evidence type="ECO:0000259" key="20">
    <source>
        <dbReference type="PROSITE" id="PS50894"/>
    </source>
</evidence>
<evidence type="ECO:0000313" key="21">
    <source>
        <dbReference type="EMBL" id="ETR74351.1"/>
    </source>
</evidence>
<dbReference type="EMBL" id="ATBP01000010">
    <property type="protein sequence ID" value="ETR74351.1"/>
    <property type="molecule type" value="Genomic_DNA"/>
</dbReference>
<comment type="subunit">
    <text evidence="14">At low DSF concentrations, interacts with RpfF.</text>
</comment>
<dbReference type="InterPro" id="IPR004358">
    <property type="entry name" value="Sig_transdc_His_kin-like_C"/>
</dbReference>
<evidence type="ECO:0000256" key="14">
    <source>
        <dbReference type="ARBA" id="ARBA00064003"/>
    </source>
</evidence>
<dbReference type="AlphaFoldDB" id="A0A1V1PHH8"/>
<dbReference type="InterPro" id="IPR005467">
    <property type="entry name" value="His_kinase_dom"/>
</dbReference>
<dbReference type="PANTHER" id="PTHR45339:SF1">
    <property type="entry name" value="HYBRID SIGNAL TRANSDUCTION HISTIDINE KINASE J"/>
    <property type="match status" value="1"/>
</dbReference>
<dbReference type="SUPFAM" id="SSF47384">
    <property type="entry name" value="Homodimeric domain of signal transducing histidine kinase"/>
    <property type="match status" value="1"/>
</dbReference>
<dbReference type="SMART" id="SM00388">
    <property type="entry name" value="HisKA"/>
    <property type="match status" value="1"/>
</dbReference>
<evidence type="ECO:0000256" key="4">
    <source>
        <dbReference type="ARBA" id="ARBA00022475"/>
    </source>
</evidence>
<sequence length="532" mass="59629">MNTYLQNKFLQDQLIQKNKDLEAAKEQADQASQFKSLFLANMSHEIRTPMNSISIVSDLLSSTDLTTDQLEYLNILKSSVNHLLSVINDILDLSQIESGKLHLTIKNFDLSQLITEMEQMFSLQIRNKGLTFTCHRSDNLAQFVEGDADRIKQILINLIGNAMKFTKTGEIKVIVQQDQTHHVHGIKFEVHDTGIGISKDQIDVIFEKFTQADHSIQRQFGGTGLGLSICKRLVGLMGGQIEVESEVSKGSIFSFTVPLKPGHKMIESQEKLKKSVPCLNILLVDDVLINRQSAGLLLKHMGHKVLFAENGKQAIEILKSNTFDLILMDLEMSVMGGLKATQLIRQGEAGTESQHIPVIAMTAHAMAQVKQECLDAGMNDFISKPINKFALTELFQSLNFSKDPIESSYQNSQPERITDLDINSLIHSFDGDTEGVLDIVKQANKDFDLYADQLREAFELKKYDVLKNVSHTLKGMAATIYANNSKQLAKDLENAATQKDESRVIQAYQLFVTQIQQLKLEIECVLKNKGVF</sequence>
<keyword evidence="4" id="KW-1003">Cell membrane</keyword>
<evidence type="ECO:0000313" key="22">
    <source>
        <dbReference type="Proteomes" id="UP000189670"/>
    </source>
</evidence>
<gene>
    <name evidence="21" type="ORF">OMM_00267</name>
</gene>
<keyword evidence="9 21" id="KW-0418">Kinase</keyword>
<dbReference type="PROSITE" id="PS50109">
    <property type="entry name" value="HIS_KIN"/>
    <property type="match status" value="1"/>
</dbReference>
<dbReference type="Gene3D" id="1.20.120.160">
    <property type="entry name" value="HPT domain"/>
    <property type="match status" value="1"/>
</dbReference>
<evidence type="ECO:0000256" key="11">
    <source>
        <dbReference type="ARBA" id="ARBA00022989"/>
    </source>
</evidence>
<dbReference type="Pfam" id="PF00512">
    <property type="entry name" value="HisKA"/>
    <property type="match status" value="1"/>
</dbReference>
<dbReference type="GO" id="GO:0005524">
    <property type="term" value="F:ATP binding"/>
    <property type="evidence" value="ECO:0007669"/>
    <property type="project" value="UniProtKB-KW"/>
</dbReference>
<evidence type="ECO:0000256" key="6">
    <source>
        <dbReference type="ARBA" id="ARBA00022679"/>
    </source>
</evidence>
<comment type="caution">
    <text evidence="21">The sequence shown here is derived from an EMBL/GenBank/DDBJ whole genome shotgun (WGS) entry which is preliminary data.</text>
</comment>
<dbReference type="Pfam" id="PF01627">
    <property type="entry name" value="Hpt"/>
    <property type="match status" value="1"/>
</dbReference>
<dbReference type="Gene3D" id="1.10.287.130">
    <property type="match status" value="1"/>
</dbReference>
<dbReference type="GO" id="GO:0000155">
    <property type="term" value="F:phosphorelay sensor kinase activity"/>
    <property type="evidence" value="ECO:0007669"/>
    <property type="project" value="InterPro"/>
</dbReference>
<evidence type="ECO:0000256" key="15">
    <source>
        <dbReference type="ARBA" id="ARBA00068150"/>
    </source>
</evidence>
<evidence type="ECO:0000256" key="8">
    <source>
        <dbReference type="ARBA" id="ARBA00022741"/>
    </source>
</evidence>
<protein>
    <recommendedName>
        <fullName evidence="15">Sensory/regulatory protein RpfC</fullName>
        <ecNumber evidence="3">2.7.13.3</ecNumber>
    </recommendedName>
</protein>
<dbReference type="GO" id="GO:0005886">
    <property type="term" value="C:plasma membrane"/>
    <property type="evidence" value="ECO:0007669"/>
    <property type="project" value="UniProtKB-SubCell"/>
</dbReference>
<dbReference type="SMART" id="SM00387">
    <property type="entry name" value="HATPase_c"/>
    <property type="match status" value="1"/>
</dbReference>
<dbReference type="SMART" id="SM00448">
    <property type="entry name" value="REC"/>
    <property type="match status" value="1"/>
</dbReference>
<name>A0A1V1PHH8_9BACT</name>
<dbReference type="EC" id="2.7.13.3" evidence="3"/>
<keyword evidence="8" id="KW-0547">Nucleotide-binding</keyword>
<feature type="modified residue" description="4-aspartylphosphate" evidence="17">
    <location>
        <position position="329"/>
    </location>
</feature>
<evidence type="ECO:0000256" key="1">
    <source>
        <dbReference type="ARBA" id="ARBA00000085"/>
    </source>
</evidence>
<dbReference type="InterPro" id="IPR001789">
    <property type="entry name" value="Sig_transdc_resp-reg_receiver"/>
</dbReference>
<dbReference type="PRINTS" id="PR00344">
    <property type="entry name" value="BCTRLSENSOR"/>
</dbReference>
<evidence type="ECO:0000256" key="3">
    <source>
        <dbReference type="ARBA" id="ARBA00012438"/>
    </source>
</evidence>
<feature type="domain" description="HPt" evidence="20">
    <location>
        <begin position="432"/>
        <end position="525"/>
    </location>
</feature>
<dbReference type="SUPFAM" id="SSF55874">
    <property type="entry name" value="ATPase domain of HSP90 chaperone/DNA topoisomerase II/histidine kinase"/>
    <property type="match status" value="1"/>
</dbReference>
<keyword evidence="6" id="KW-0808">Transferase</keyword>
<dbReference type="PANTHER" id="PTHR45339">
    <property type="entry name" value="HYBRID SIGNAL TRANSDUCTION HISTIDINE KINASE J"/>
    <property type="match status" value="1"/>
</dbReference>
<evidence type="ECO:0000256" key="9">
    <source>
        <dbReference type="ARBA" id="ARBA00022777"/>
    </source>
</evidence>
<keyword evidence="11" id="KW-1133">Transmembrane helix</keyword>